<evidence type="ECO:0000313" key="1">
    <source>
        <dbReference type="EMBL" id="TQF68561.1"/>
    </source>
</evidence>
<dbReference type="Pfam" id="PF10698">
    <property type="entry name" value="DUF2505"/>
    <property type="match status" value="1"/>
</dbReference>
<sequence length="167" mass="17671">MASRIPHSSSYPQAVDQVHRALTSEQYWRDRIAEVGGEGASLGHVTVGKGTVDVEMTQSVPAAHLPAIVTKIRPGDLIITRTETWGPLDGTSAEGTFTARVDGVPATLSGTMSLAADGAGTALTLDGKVEVKLPLIGGKIESVIADQVTELLDNENEFTARWLNEHV</sequence>
<accession>A0A541B8B1</accession>
<dbReference type="RefSeq" id="WP_142099637.1">
    <property type="nucleotide sequence ID" value="NZ_VIGH01000005.1"/>
</dbReference>
<evidence type="ECO:0000313" key="2">
    <source>
        <dbReference type="Proteomes" id="UP000316256"/>
    </source>
</evidence>
<keyword evidence="2" id="KW-1185">Reference proteome</keyword>
<dbReference type="InterPro" id="IPR019639">
    <property type="entry name" value="DUF2505"/>
</dbReference>
<reference evidence="1 2" key="1">
    <citation type="submission" date="2019-06" db="EMBL/GenBank/DDBJ databases">
        <title>Rhodococcus spaelei sp. nov., isolated from a cave.</title>
        <authorList>
            <person name="Lee S.D."/>
        </authorList>
    </citation>
    <scope>NUCLEOTIDE SEQUENCE [LARGE SCALE GENOMIC DNA]</scope>
    <source>
        <strain evidence="1 2">C9-5</strain>
    </source>
</reference>
<comment type="caution">
    <text evidence="1">The sequence shown here is derived from an EMBL/GenBank/DDBJ whole genome shotgun (WGS) entry which is preliminary data.</text>
</comment>
<protein>
    <submittedName>
        <fullName evidence="1">DUF2505 domain-containing protein</fullName>
    </submittedName>
</protein>
<dbReference type="AlphaFoldDB" id="A0A541B8B1"/>
<name>A0A541B8B1_9NOCA</name>
<organism evidence="1 2">
    <name type="scientific">Rhodococcus spelaei</name>
    <dbReference type="NCBI Taxonomy" id="2546320"/>
    <lineage>
        <taxon>Bacteria</taxon>
        <taxon>Bacillati</taxon>
        <taxon>Actinomycetota</taxon>
        <taxon>Actinomycetes</taxon>
        <taxon>Mycobacteriales</taxon>
        <taxon>Nocardiaceae</taxon>
        <taxon>Rhodococcus</taxon>
    </lineage>
</organism>
<dbReference type="OrthoDB" id="5178774at2"/>
<dbReference type="EMBL" id="VIGH01000005">
    <property type="protein sequence ID" value="TQF68561.1"/>
    <property type="molecule type" value="Genomic_DNA"/>
</dbReference>
<dbReference type="Proteomes" id="UP000316256">
    <property type="component" value="Unassembled WGS sequence"/>
</dbReference>
<gene>
    <name evidence="1" type="ORF">FK531_12095</name>
</gene>
<proteinExistence type="predicted"/>